<reference evidence="1" key="1">
    <citation type="submission" date="2019-08" db="EMBL/GenBank/DDBJ databases">
        <authorList>
            <person name="Kucharzyk K."/>
            <person name="Murdoch R.W."/>
            <person name="Higgins S."/>
            <person name="Loffler F."/>
        </authorList>
    </citation>
    <scope>NUCLEOTIDE SEQUENCE</scope>
</reference>
<dbReference type="Pfam" id="PF13155">
    <property type="entry name" value="Toprim_2"/>
    <property type="match status" value="1"/>
</dbReference>
<gene>
    <name evidence="1" type="ORF">SDC9_133593</name>
</gene>
<comment type="caution">
    <text evidence="1">The sequence shown here is derived from an EMBL/GenBank/DDBJ whole genome shotgun (WGS) entry which is preliminary data.</text>
</comment>
<accession>A0A645DAZ1</accession>
<protein>
    <recommendedName>
        <fullName evidence="2">Toprim domain-containing protein</fullName>
    </recommendedName>
</protein>
<evidence type="ECO:0008006" key="2">
    <source>
        <dbReference type="Google" id="ProtNLM"/>
    </source>
</evidence>
<evidence type="ECO:0000313" key="1">
    <source>
        <dbReference type="EMBL" id="MPM86504.1"/>
    </source>
</evidence>
<dbReference type="Gene3D" id="3.40.1360.10">
    <property type="match status" value="1"/>
</dbReference>
<sequence>MVNGVSLTGAYKPREDTPTVPAALAQYLKDHSQIYRIALCLDNDMAGREAAHGIIAALPELEVTYRPPVTGKDYNDMLCAAKGVKIKIRMRGENER</sequence>
<dbReference type="AlphaFoldDB" id="A0A645DAZ1"/>
<dbReference type="EMBL" id="VSSQ01034527">
    <property type="protein sequence ID" value="MPM86504.1"/>
    <property type="molecule type" value="Genomic_DNA"/>
</dbReference>
<name>A0A645DAZ1_9ZZZZ</name>
<proteinExistence type="predicted"/>
<organism evidence="1">
    <name type="scientific">bioreactor metagenome</name>
    <dbReference type="NCBI Taxonomy" id="1076179"/>
    <lineage>
        <taxon>unclassified sequences</taxon>
        <taxon>metagenomes</taxon>
        <taxon>ecological metagenomes</taxon>
    </lineage>
</organism>